<dbReference type="EMBL" id="JAGINW010000001">
    <property type="protein sequence ID" value="MBP2323082.1"/>
    <property type="molecule type" value="Genomic_DNA"/>
</dbReference>
<protein>
    <submittedName>
        <fullName evidence="1">Uncharacterized protein</fullName>
    </submittedName>
</protein>
<accession>A0ABS4TF92</accession>
<gene>
    <name evidence="1" type="ORF">JOF56_003467</name>
</gene>
<evidence type="ECO:0000313" key="2">
    <source>
        <dbReference type="Proteomes" id="UP001519332"/>
    </source>
</evidence>
<evidence type="ECO:0000313" key="1">
    <source>
        <dbReference type="EMBL" id="MBP2323082.1"/>
    </source>
</evidence>
<keyword evidence="2" id="KW-1185">Reference proteome</keyword>
<comment type="caution">
    <text evidence="1">The sequence shown here is derived from an EMBL/GenBank/DDBJ whole genome shotgun (WGS) entry which is preliminary data.</text>
</comment>
<name>A0ABS4TF92_9PSEU</name>
<reference evidence="1 2" key="1">
    <citation type="submission" date="2021-03" db="EMBL/GenBank/DDBJ databases">
        <title>Sequencing the genomes of 1000 actinobacteria strains.</title>
        <authorList>
            <person name="Klenk H.-P."/>
        </authorList>
    </citation>
    <scope>NUCLEOTIDE SEQUENCE [LARGE SCALE GENOMIC DNA]</scope>
    <source>
        <strain evidence="1 2">DSM 46670</strain>
    </source>
</reference>
<organism evidence="1 2">
    <name type="scientific">Kibdelosporangium banguiense</name>
    <dbReference type="NCBI Taxonomy" id="1365924"/>
    <lineage>
        <taxon>Bacteria</taxon>
        <taxon>Bacillati</taxon>
        <taxon>Actinomycetota</taxon>
        <taxon>Actinomycetes</taxon>
        <taxon>Pseudonocardiales</taxon>
        <taxon>Pseudonocardiaceae</taxon>
        <taxon>Kibdelosporangium</taxon>
    </lineage>
</organism>
<dbReference type="Proteomes" id="UP001519332">
    <property type="component" value="Unassembled WGS sequence"/>
</dbReference>
<sequence length="29" mass="3290">MITKRSSERQLERSVVLLSCLSSQLEQAP</sequence>
<proteinExistence type="predicted"/>